<evidence type="ECO:0000256" key="8">
    <source>
        <dbReference type="ARBA" id="ARBA00048336"/>
    </source>
</evidence>
<dbReference type="InterPro" id="IPR011948">
    <property type="entry name" value="Dullard_phosphatase"/>
</dbReference>
<comment type="cofactor">
    <cofactor evidence="1">
        <name>Mg(2+)</name>
        <dbReference type="ChEBI" id="CHEBI:18420"/>
    </cofactor>
</comment>
<reference evidence="10" key="2">
    <citation type="submission" date="2019-01" db="EMBL/GenBank/DDBJ databases">
        <authorList>
            <person name="Graves T."/>
            <person name="Eichler E.E."/>
            <person name="Wilson R.K."/>
        </authorList>
    </citation>
    <scope>NUCLEOTIDE SEQUENCE [LARGE SCALE GENOMIC DNA]</scope>
    <source>
        <strain evidence="10">17573</strain>
    </source>
</reference>
<reference evidence="10" key="4">
    <citation type="submission" date="2025-09" db="UniProtKB">
        <authorList>
            <consortium name="Ensembl"/>
        </authorList>
    </citation>
    <scope>IDENTIFICATION</scope>
    <source>
        <strain evidence="10">17573</strain>
    </source>
</reference>
<accession>A0A1D5R8K5</accession>
<comment type="catalytic activity">
    <reaction evidence="8">
        <text>O-phospho-L-threonyl-[protein] + H2O = L-threonyl-[protein] + phosphate</text>
        <dbReference type="Rhea" id="RHEA:47004"/>
        <dbReference type="Rhea" id="RHEA-COMP:11060"/>
        <dbReference type="Rhea" id="RHEA-COMP:11605"/>
        <dbReference type="ChEBI" id="CHEBI:15377"/>
        <dbReference type="ChEBI" id="CHEBI:30013"/>
        <dbReference type="ChEBI" id="CHEBI:43474"/>
        <dbReference type="ChEBI" id="CHEBI:61977"/>
        <dbReference type="EC" id="3.1.3.16"/>
    </reaction>
</comment>
<sequence>MAGALCMHPRMLEEDKNSQLSQRFMVLKFIFTSQCNVSLKKQRSRSILSSFFCCFRDYNVEAPPPNSPSVLPPLVEENGGLQKPPAKYLLPEVTVLDYGKKCVVIDLDETLVHSSFKPISNADFIVPVEIDGTIHQVYVLKRPHVDEFLQRMGQLFECVLFTASLAKYADPVADLLDRWGVFRARLFRESCVFHRGNYVKDLSRLGRELSKVIIVDNSPASYIFHPENAVSGPKERKCHAPSEPSVLPGSTTFKHLQKKVSGSFPNEIPALPFSSCTSLSKLCNLIEPRLPHLSNGNYRNADLIGLLEVAVWQYTKST</sequence>
<dbReference type="Bgee" id="ENSMMUG00000002907">
    <property type="expression patterns" value="Expressed in adult mammalian kidney and 20 other cell types or tissues"/>
</dbReference>
<evidence type="ECO:0000256" key="7">
    <source>
        <dbReference type="ARBA" id="ARBA00047761"/>
    </source>
</evidence>
<dbReference type="InterPro" id="IPR050365">
    <property type="entry name" value="TIM50"/>
</dbReference>
<evidence type="ECO:0000256" key="1">
    <source>
        <dbReference type="ARBA" id="ARBA00001946"/>
    </source>
</evidence>
<dbReference type="Pfam" id="PF03031">
    <property type="entry name" value="NIF"/>
    <property type="match status" value="1"/>
</dbReference>
<evidence type="ECO:0000259" key="9">
    <source>
        <dbReference type="PROSITE" id="PS50969"/>
    </source>
</evidence>
<dbReference type="InterPro" id="IPR004274">
    <property type="entry name" value="FCP1_dom"/>
</dbReference>
<dbReference type="GO" id="GO:0004722">
    <property type="term" value="F:protein serine/threonine phosphatase activity"/>
    <property type="evidence" value="ECO:0007669"/>
    <property type="project" value="UniProtKB-EC"/>
</dbReference>
<dbReference type="AlphaFoldDB" id="A0A1D5R8K5"/>
<evidence type="ECO:0000313" key="10">
    <source>
        <dbReference type="Ensembl" id="ENSMMUP00000056645.2"/>
    </source>
</evidence>
<evidence type="ECO:0000256" key="6">
    <source>
        <dbReference type="ARBA" id="ARBA00022912"/>
    </source>
</evidence>
<organism evidence="10 11">
    <name type="scientific">Macaca mulatta</name>
    <name type="common">Rhesus macaque</name>
    <dbReference type="NCBI Taxonomy" id="9544"/>
    <lineage>
        <taxon>Eukaryota</taxon>
        <taxon>Metazoa</taxon>
        <taxon>Chordata</taxon>
        <taxon>Craniata</taxon>
        <taxon>Vertebrata</taxon>
        <taxon>Euteleostomi</taxon>
        <taxon>Mammalia</taxon>
        <taxon>Eutheria</taxon>
        <taxon>Euarchontoglires</taxon>
        <taxon>Primates</taxon>
        <taxon>Haplorrhini</taxon>
        <taxon>Catarrhini</taxon>
        <taxon>Cercopithecidae</taxon>
        <taxon>Cercopithecinae</taxon>
        <taxon>Macaca</taxon>
    </lineage>
</organism>
<dbReference type="InterPro" id="IPR023214">
    <property type="entry name" value="HAD_sf"/>
</dbReference>
<keyword evidence="3" id="KW-0479">Metal-binding</keyword>
<keyword evidence="5" id="KW-0460">Magnesium</keyword>
<evidence type="ECO:0000256" key="3">
    <source>
        <dbReference type="ARBA" id="ARBA00022723"/>
    </source>
</evidence>
<dbReference type="ExpressionAtlas" id="A0A1D5R8K5">
    <property type="expression patterns" value="baseline"/>
</dbReference>
<dbReference type="EC" id="3.1.3.16" evidence="2"/>
<dbReference type="GO" id="GO:0046872">
    <property type="term" value="F:metal ion binding"/>
    <property type="evidence" value="ECO:0007669"/>
    <property type="project" value="UniProtKB-KW"/>
</dbReference>
<keyword evidence="11" id="KW-1185">Reference proteome</keyword>
<dbReference type="VEuPathDB" id="HostDB:ENSMMUG00000002907"/>
<dbReference type="CDD" id="cd07521">
    <property type="entry name" value="HAD_FCP1-like"/>
    <property type="match status" value="1"/>
</dbReference>
<dbReference type="VGNC" id="VGNC:71425">
    <property type="gene designation" value="CTDSPL"/>
</dbReference>
<dbReference type="SMR" id="A0A1D5R8K5"/>
<proteinExistence type="predicted"/>
<reference evidence="10" key="3">
    <citation type="submission" date="2025-08" db="UniProtKB">
        <authorList>
            <consortium name="Ensembl"/>
        </authorList>
    </citation>
    <scope>IDENTIFICATION</scope>
    <source>
        <strain evidence="10">17573</strain>
    </source>
</reference>
<evidence type="ECO:0000313" key="12">
    <source>
        <dbReference type="VGNC" id="VGNC:71425"/>
    </source>
</evidence>
<dbReference type="Ensembl" id="ENSMMUT00000054928.2">
    <property type="protein sequence ID" value="ENSMMUP00000056645.2"/>
    <property type="gene ID" value="ENSMMUG00000002907.4"/>
</dbReference>
<dbReference type="SMART" id="SM00577">
    <property type="entry name" value="CPDc"/>
    <property type="match status" value="1"/>
</dbReference>
<comment type="catalytic activity">
    <reaction evidence="7">
        <text>O-phospho-L-seryl-[protein] + H2O = L-seryl-[protein] + phosphate</text>
        <dbReference type="Rhea" id="RHEA:20629"/>
        <dbReference type="Rhea" id="RHEA-COMP:9863"/>
        <dbReference type="Rhea" id="RHEA-COMP:11604"/>
        <dbReference type="ChEBI" id="CHEBI:15377"/>
        <dbReference type="ChEBI" id="CHEBI:29999"/>
        <dbReference type="ChEBI" id="CHEBI:43474"/>
        <dbReference type="ChEBI" id="CHEBI:83421"/>
        <dbReference type="EC" id="3.1.3.16"/>
    </reaction>
</comment>
<evidence type="ECO:0000256" key="4">
    <source>
        <dbReference type="ARBA" id="ARBA00022801"/>
    </source>
</evidence>
<keyword evidence="4" id="KW-0378">Hydrolase</keyword>
<keyword evidence="6" id="KW-0904">Protein phosphatase</keyword>
<dbReference type="NCBIfam" id="TIGR02251">
    <property type="entry name" value="HIF-SF_euk"/>
    <property type="match status" value="1"/>
</dbReference>
<dbReference type="InterPro" id="IPR036412">
    <property type="entry name" value="HAD-like_sf"/>
</dbReference>
<dbReference type="Gene3D" id="3.40.50.1000">
    <property type="entry name" value="HAD superfamily/HAD-like"/>
    <property type="match status" value="1"/>
</dbReference>
<dbReference type="PROSITE" id="PS50969">
    <property type="entry name" value="FCP1"/>
    <property type="match status" value="1"/>
</dbReference>
<reference evidence="11" key="1">
    <citation type="journal article" date="2007" name="Science">
        <title>Evolutionary and biomedical insights from the rhesus macaque genome.</title>
        <authorList>
            <person name="Gibbs R.A."/>
            <person name="Rogers J."/>
            <person name="Katze M.G."/>
            <person name="Bumgarner R."/>
            <person name="Weinstock G.M."/>
            <person name="Mardis E.R."/>
            <person name="Remington K.A."/>
            <person name="Strausberg R.L."/>
            <person name="Venter J.C."/>
            <person name="Wilson R.K."/>
            <person name="Batzer M.A."/>
            <person name="Bustamante C.D."/>
            <person name="Eichler E.E."/>
            <person name="Hahn M.W."/>
            <person name="Hardison R.C."/>
            <person name="Makova K.D."/>
            <person name="Miller W."/>
            <person name="Milosavljevic A."/>
            <person name="Palermo R.E."/>
            <person name="Siepel A."/>
            <person name="Sikela J.M."/>
            <person name="Attaway T."/>
            <person name="Bell S."/>
            <person name="Bernard K.E."/>
            <person name="Buhay C.J."/>
            <person name="Chandrabose M.N."/>
            <person name="Dao M."/>
            <person name="Davis C."/>
            <person name="Delehaunty K.D."/>
            <person name="Ding Y."/>
            <person name="Dinh H.H."/>
            <person name="Dugan-Rocha S."/>
            <person name="Fulton L.A."/>
            <person name="Gabisi R.A."/>
            <person name="Garner T.T."/>
            <person name="Godfrey J."/>
            <person name="Hawes A.C."/>
            <person name="Hernandez J."/>
            <person name="Hines S."/>
            <person name="Holder M."/>
            <person name="Hume J."/>
            <person name="Jhangiani S.N."/>
            <person name="Joshi V."/>
            <person name="Khan Z.M."/>
            <person name="Kirkness E.F."/>
            <person name="Cree A."/>
            <person name="Fowler R.G."/>
            <person name="Lee S."/>
            <person name="Lewis L.R."/>
            <person name="Li Z."/>
            <person name="Liu Y.-S."/>
            <person name="Moore S.M."/>
            <person name="Muzny D."/>
            <person name="Nazareth L.V."/>
            <person name="Ngo D.N."/>
            <person name="Okwuonu G.O."/>
            <person name="Pai G."/>
            <person name="Parker D."/>
            <person name="Paul H.A."/>
            <person name="Pfannkoch C."/>
            <person name="Pohl C.S."/>
            <person name="Rogers Y.-H.C."/>
            <person name="Ruiz S.J."/>
            <person name="Sabo A."/>
            <person name="Santibanez J."/>
            <person name="Schneider B.W."/>
            <person name="Smith S.M."/>
            <person name="Sodergren E."/>
            <person name="Svatek A.F."/>
            <person name="Utterback T.R."/>
            <person name="Vattathil S."/>
            <person name="Warren W."/>
            <person name="White C.S."/>
            <person name="Chinwalla A.T."/>
            <person name="Feng Y."/>
            <person name="Halpern A.L."/>
            <person name="Hillier L.W."/>
            <person name="Huang X."/>
            <person name="Minx P."/>
            <person name="Nelson J.O."/>
            <person name="Pepin K.H."/>
            <person name="Qin X."/>
            <person name="Sutton G.G."/>
            <person name="Venter E."/>
            <person name="Walenz B.P."/>
            <person name="Wallis J.W."/>
            <person name="Worley K.C."/>
            <person name="Yang S.-P."/>
            <person name="Jones S.M."/>
            <person name="Marra M.A."/>
            <person name="Rocchi M."/>
            <person name="Schein J.E."/>
            <person name="Baertsch R."/>
            <person name="Clarke L."/>
            <person name="Csuros M."/>
            <person name="Glasscock J."/>
            <person name="Harris R.A."/>
            <person name="Havlak P."/>
            <person name="Jackson A.R."/>
            <person name="Jiang H."/>
            <person name="Liu Y."/>
            <person name="Messina D.N."/>
            <person name="Shen Y."/>
            <person name="Song H.X.-Z."/>
            <person name="Wylie T."/>
            <person name="Zhang L."/>
            <person name="Birney E."/>
            <person name="Han K."/>
            <person name="Konkel M.K."/>
            <person name="Lee J."/>
            <person name="Smit A.F.A."/>
            <person name="Ullmer B."/>
            <person name="Wang H."/>
            <person name="Xing J."/>
            <person name="Burhans R."/>
            <person name="Cheng Z."/>
            <person name="Karro J.E."/>
            <person name="Ma J."/>
            <person name="Raney B."/>
            <person name="She X."/>
            <person name="Cox M.J."/>
            <person name="Demuth J.P."/>
            <person name="Dumas L.J."/>
            <person name="Han S.-G."/>
            <person name="Hopkins J."/>
            <person name="Karimpour-Fard A."/>
            <person name="Kim Y.H."/>
            <person name="Pollack J.R."/>
            <person name="Vinar T."/>
            <person name="Addo-Quaye C."/>
            <person name="Degenhardt J."/>
            <person name="Denby A."/>
            <person name="Hubisz M.J."/>
            <person name="Indap A."/>
            <person name="Kosiol C."/>
            <person name="Lahn B.T."/>
            <person name="Lawson H.A."/>
            <person name="Marklein A."/>
            <person name="Nielsen R."/>
            <person name="Vallender E.J."/>
            <person name="Clark A.G."/>
            <person name="Ferguson B."/>
            <person name="Hernandez R.D."/>
            <person name="Hirani K."/>
            <person name="Kehrer-Sawatzki H."/>
            <person name="Kolb J."/>
            <person name="Patil S."/>
            <person name="Pu L.-L."/>
            <person name="Ren Y."/>
            <person name="Smith D.G."/>
            <person name="Wheeler D.A."/>
            <person name="Schenck I."/>
            <person name="Ball E.V."/>
            <person name="Chen R."/>
            <person name="Cooper D.N."/>
            <person name="Giardine B."/>
            <person name="Hsu F."/>
            <person name="Kent W.J."/>
            <person name="Lesk A."/>
            <person name="Nelson D.L."/>
            <person name="O'brien W.E."/>
            <person name="Pruefer K."/>
            <person name="Stenson P.D."/>
            <person name="Wallace J.C."/>
            <person name="Ke H."/>
            <person name="Liu X.-M."/>
            <person name="Wang P."/>
            <person name="Xiang A.P."/>
            <person name="Yang F."/>
            <person name="Barber G.P."/>
            <person name="Haussler D."/>
            <person name="Karolchik D."/>
            <person name="Kern A.D."/>
            <person name="Kuhn R.M."/>
            <person name="Smith K.E."/>
            <person name="Zwieg A.S."/>
        </authorList>
    </citation>
    <scope>NUCLEOTIDE SEQUENCE [LARGE SCALE GENOMIC DNA]</scope>
    <source>
        <strain evidence="11">17573</strain>
    </source>
</reference>
<dbReference type="SUPFAM" id="SSF56784">
    <property type="entry name" value="HAD-like"/>
    <property type="match status" value="1"/>
</dbReference>
<dbReference type="GeneTree" id="ENSGT01040000240451"/>
<feature type="domain" description="FCP1 homology" evidence="9">
    <location>
        <begin position="96"/>
        <end position="259"/>
    </location>
</feature>
<dbReference type="PANTHER" id="PTHR12210">
    <property type="entry name" value="DULLARD PROTEIN PHOSPHATASE"/>
    <property type="match status" value="1"/>
</dbReference>
<evidence type="ECO:0000256" key="2">
    <source>
        <dbReference type="ARBA" id="ARBA00013081"/>
    </source>
</evidence>
<evidence type="ECO:0000313" key="11">
    <source>
        <dbReference type="Proteomes" id="UP000006718"/>
    </source>
</evidence>
<evidence type="ECO:0000256" key="5">
    <source>
        <dbReference type="ARBA" id="ARBA00022842"/>
    </source>
</evidence>
<name>A0A1D5R8K5_MACMU</name>
<dbReference type="Proteomes" id="UP000006718">
    <property type="component" value="Chromosome 2"/>
</dbReference>
<gene>
    <name evidence="10 12" type="primary">CTDSPL</name>
</gene>
<protein>
    <recommendedName>
        <fullName evidence="2">protein-serine/threonine phosphatase</fullName>
        <ecNumber evidence="2">3.1.3.16</ecNumber>
    </recommendedName>
</protein>
<dbReference type="FunFam" id="3.40.50.1000:FF:000192">
    <property type="entry name" value="CTD small phosphatase-like protein"/>
    <property type="match status" value="1"/>
</dbReference>